<dbReference type="GO" id="GO:0016746">
    <property type="term" value="F:acyltransferase activity"/>
    <property type="evidence" value="ECO:0007669"/>
    <property type="project" value="UniProtKB-KW"/>
</dbReference>
<name>A0A4Z1D325_9ACTN</name>
<evidence type="ECO:0000313" key="13">
    <source>
        <dbReference type="EMBL" id="TGN76470.1"/>
    </source>
</evidence>
<organism evidence="13 14">
    <name type="scientific">Streptomyces bauhiniae</name>
    <dbReference type="NCBI Taxonomy" id="2340725"/>
    <lineage>
        <taxon>Bacteria</taxon>
        <taxon>Bacillati</taxon>
        <taxon>Actinomycetota</taxon>
        <taxon>Actinomycetes</taxon>
        <taxon>Kitasatosporales</taxon>
        <taxon>Streptomycetaceae</taxon>
        <taxon>Streptomyces</taxon>
    </lineage>
</organism>
<evidence type="ECO:0000259" key="12">
    <source>
        <dbReference type="Pfam" id="PF16911"/>
    </source>
</evidence>
<dbReference type="InterPro" id="IPR023213">
    <property type="entry name" value="CAT-like_dom_sf"/>
</dbReference>
<dbReference type="EC" id="2.3.1.282" evidence="5"/>
<evidence type="ECO:0000256" key="11">
    <source>
        <dbReference type="ARBA" id="ARBA00033407"/>
    </source>
</evidence>
<gene>
    <name evidence="13" type="ORF">E5083_14860</name>
</gene>
<keyword evidence="14" id="KW-1185">Reference proteome</keyword>
<keyword evidence="8" id="KW-0012">Acyltransferase</keyword>
<comment type="similarity">
    <text evidence="4">Belongs to the acyltransferase PapA5 family.</text>
</comment>
<evidence type="ECO:0000256" key="6">
    <source>
        <dbReference type="ARBA" id="ARBA00013449"/>
    </source>
</evidence>
<sequence>MVVVNAVRELSDGEAAFAYTHALMGGTTQVTTQVTVREDIAPGRLHKAVEQWAAELPLLGLRIEEHADTLWFAQGPGVLPDQLRHSTLTSPDSPDDLLRRELNEVLETGAPLWRLHAVRDPRAGATHLYFTRNHAISDGHSTGAVIRALLDALFPSSEPSPYDVRRLPPDADGLAYRAPAGQQGLVQPPSGRLPFAEHRPWEERGADFVPCTLTRAESVALKGWCKQQGVTVNQFFAAALAESYAEVTGRTEVGMFTAVSLRQRYADLPDVGCFINVLRVPMRPGRGELTGLAREYGTALAAADAAWRPPVRSHAAIRRAVEETAAAGSAPGICITNVGVVDPALGPHLNRVGGYRTIVNRTGANYGLVLHLGTLDGTFSPALAFGTPAVDRSLALDVAKGLHDRAVRPQGAA</sequence>
<evidence type="ECO:0000256" key="3">
    <source>
        <dbReference type="ARBA" id="ARBA00001907"/>
    </source>
</evidence>
<dbReference type="InterPro" id="IPR052058">
    <property type="entry name" value="Alcohol_O-acetyltransferase"/>
</dbReference>
<dbReference type="GeneID" id="95448880"/>
<dbReference type="InterPro" id="IPR031641">
    <property type="entry name" value="PapA_C"/>
</dbReference>
<evidence type="ECO:0000256" key="4">
    <source>
        <dbReference type="ARBA" id="ARBA00006558"/>
    </source>
</evidence>
<keyword evidence="7" id="KW-0808">Transferase</keyword>
<dbReference type="PANTHER" id="PTHR28037:SF1">
    <property type="entry name" value="ALCOHOL O-ACETYLTRANSFERASE 1-RELATED"/>
    <property type="match status" value="1"/>
</dbReference>
<evidence type="ECO:0000256" key="2">
    <source>
        <dbReference type="ARBA" id="ARBA00000625"/>
    </source>
</evidence>
<evidence type="ECO:0000256" key="9">
    <source>
        <dbReference type="ARBA" id="ARBA00030465"/>
    </source>
</evidence>
<proteinExistence type="inferred from homology"/>
<dbReference type="SUPFAM" id="SSF52777">
    <property type="entry name" value="CoA-dependent acyltransferases"/>
    <property type="match status" value="2"/>
</dbReference>
<dbReference type="Proteomes" id="UP000298159">
    <property type="component" value="Unassembled WGS sequence"/>
</dbReference>
<comment type="catalytic activity">
    <reaction evidence="3">
        <text>2 a mycocerosyl-[mycocerosic acid synthase] + a phthiodiolone = a dimycocerosyl phthiodiolone + 2 holo-[mycocerosic acid synthase].</text>
        <dbReference type="EC" id="2.3.1.282"/>
    </reaction>
</comment>
<dbReference type="Gene3D" id="3.30.559.10">
    <property type="entry name" value="Chloramphenicol acetyltransferase-like domain"/>
    <property type="match status" value="1"/>
</dbReference>
<comment type="catalytic activity">
    <reaction evidence="2">
        <text>2 a mycocerosyl-[mycocerosic acid synthase] + a phenolphthiocerol = a dimycocerosyl phenolphthiocerol + 2 holo-[mycocerosic acid synthase].</text>
        <dbReference type="EC" id="2.3.1.282"/>
    </reaction>
</comment>
<feature type="domain" description="Phthiocerol/phthiodiolone dimycocerosyl transferase C-terminal" evidence="12">
    <location>
        <begin position="207"/>
        <end position="345"/>
    </location>
</feature>
<comment type="caution">
    <text evidence="13">The sequence shown here is derived from an EMBL/GenBank/DDBJ whole genome shotgun (WGS) entry which is preliminary data.</text>
</comment>
<accession>A0A4Z1D325</accession>
<protein>
    <recommendedName>
        <fullName evidence="6">Phthiocerol/phthiodiolone dimycocerosyl transferase</fullName>
        <ecNumber evidence="5">2.3.1.282</ecNumber>
    </recommendedName>
    <alternativeName>
        <fullName evidence="11">Acyltransferase PapA5</fullName>
    </alternativeName>
    <alternativeName>
        <fullName evidence="9">Phthiocerol/phthiodiolone O-acyltransferase</fullName>
    </alternativeName>
    <alternativeName>
        <fullName evidence="10">Polyketide synthase-associated protein A5</fullName>
    </alternativeName>
</protein>
<dbReference type="Pfam" id="PF16911">
    <property type="entry name" value="PapA_C"/>
    <property type="match status" value="1"/>
</dbReference>
<dbReference type="AlphaFoldDB" id="A0A4Z1D325"/>
<reference evidence="13 14" key="1">
    <citation type="submission" date="2019-04" db="EMBL/GenBank/DDBJ databases">
        <title>Streptomyces sp. nov. Bv016 isolated from bark of Buahinia variegata.</title>
        <authorList>
            <person name="Kanchanasin P."/>
            <person name="Tanasupawat S."/>
            <person name="Yuki M."/>
            <person name="Kudo T."/>
        </authorList>
    </citation>
    <scope>NUCLEOTIDE SEQUENCE [LARGE SCALE GENOMIC DNA]</scope>
    <source>
        <strain evidence="13 14">Bv016</strain>
    </source>
</reference>
<evidence type="ECO:0000313" key="14">
    <source>
        <dbReference type="Proteomes" id="UP000298159"/>
    </source>
</evidence>
<evidence type="ECO:0000256" key="7">
    <source>
        <dbReference type="ARBA" id="ARBA00022679"/>
    </source>
</evidence>
<dbReference type="Gene3D" id="3.30.559.30">
    <property type="entry name" value="Nonribosomal peptide synthetase, condensation domain"/>
    <property type="match status" value="1"/>
</dbReference>
<evidence type="ECO:0000256" key="5">
    <source>
        <dbReference type="ARBA" id="ARBA00012866"/>
    </source>
</evidence>
<evidence type="ECO:0000256" key="8">
    <source>
        <dbReference type="ARBA" id="ARBA00023315"/>
    </source>
</evidence>
<dbReference type="EMBL" id="SRRT01000004">
    <property type="protein sequence ID" value="TGN76470.1"/>
    <property type="molecule type" value="Genomic_DNA"/>
</dbReference>
<dbReference type="PANTHER" id="PTHR28037">
    <property type="entry name" value="ALCOHOL O-ACETYLTRANSFERASE 1-RELATED"/>
    <property type="match status" value="1"/>
</dbReference>
<evidence type="ECO:0000256" key="10">
    <source>
        <dbReference type="ARBA" id="ARBA00032317"/>
    </source>
</evidence>
<comment type="catalytic activity">
    <reaction evidence="1">
        <text>2 a mycocerosyl-[mycocerosic acid synthase] + a phthiocerol = a dimycocerosyl phthiocerol + 2 holo-[mycocerosic acid synthase].</text>
        <dbReference type="EC" id="2.3.1.282"/>
    </reaction>
</comment>
<evidence type="ECO:0000256" key="1">
    <source>
        <dbReference type="ARBA" id="ARBA00000026"/>
    </source>
</evidence>
<dbReference type="RefSeq" id="WP_137984211.1">
    <property type="nucleotide sequence ID" value="NZ_SRRT01000004.1"/>
</dbReference>